<reference evidence="5 6" key="1">
    <citation type="submission" date="2024-09" db="EMBL/GenBank/DDBJ databases">
        <title>Chromosome-scale assembly of Riccia sorocarpa.</title>
        <authorList>
            <person name="Paukszto L."/>
        </authorList>
    </citation>
    <scope>NUCLEOTIDE SEQUENCE [LARGE SCALE GENOMIC DNA]</scope>
    <source>
        <strain evidence="5">LP-2024</strain>
        <tissue evidence="5">Aerial parts of the thallus</tissue>
    </source>
</reference>
<keyword evidence="6" id="KW-1185">Reference proteome</keyword>
<evidence type="ECO:0000313" key="5">
    <source>
        <dbReference type="EMBL" id="KAL3683335.1"/>
    </source>
</evidence>
<proteinExistence type="inferred from homology"/>
<dbReference type="SUPFAM" id="SSF52266">
    <property type="entry name" value="SGNH hydrolase"/>
    <property type="match status" value="1"/>
</dbReference>
<name>A0ABD3GZ05_9MARC</name>
<dbReference type="Pfam" id="PF00657">
    <property type="entry name" value="Lipase_GDSL"/>
    <property type="match status" value="1"/>
</dbReference>
<evidence type="ECO:0000256" key="1">
    <source>
        <dbReference type="ARBA" id="ARBA00008668"/>
    </source>
</evidence>
<dbReference type="PANTHER" id="PTHR22835">
    <property type="entry name" value="ZINC FINGER FYVE DOMAIN CONTAINING PROTEIN"/>
    <property type="match status" value="1"/>
</dbReference>
<dbReference type="InterPro" id="IPR035669">
    <property type="entry name" value="SGNH_plant_lipase-like"/>
</dbReference>
<dbReference type="GO" id="GO:0016787">
    <property type="term" value="F:hydrolase activity"/>
    <property type="evidence" value="ECO:0007669"/>
    <property type="project" value="UniProtKB-KW"/>
</dbReference>
<keyword evidence="3" id="KW-0378">Hydrolase</keyword>
<comment type="similarity">
    <text evidence="1">Belongs to the 'GDSL' lipolytic enzyme family.</text>
</comment>
<dbReference type="EMBL" id="JBJQOH010000006">
    <property type="protein sequence ID" value="KAL3683335.1"/>
    <property type="molecule type" value="Genomic_DNA"/>
</dbReference>
<feature type="signal peptide" evidence="4">
    <location>
        <begin position="1"/>
        <end position="25"/>
    </location>
</feature>
<dbReference type="Proteomes" id="UP001633002">
    <property type="component" value="Unassembled WGS sequence"/>
</dbReference>
<dbReference type="AlphaFoldDB" id="A0ABD3GZ05"/>
<dbReference type="InterPro" id="IPR001087">
    <property type="entry name" value="GDSL"/>
</dbReference>
<dbReference type="PANTHER" id="PTHR22835:SF588">
    <property type="entry name" value="ALPHA-L-FUCOSIDASE 3"/>
    <property type="match status" value="1"/>
</dbReference>
<feature type="chain" id="PRO_5044847186" description="GDSL esterase/lipase" evidence="4">
    <location>
        <begin position="26"/>
        <end position="387"/>
    </location>
</feature>
<gene>
    <name evidence="5" type="ORF">R1sor_001357</name>
</gene>
<dbReference type="CDD" id="cd01837">
    <property type="entry name" value="SGNH_plant_lipase_like"/>
    <property type="match status" value="1"/>
</dbReference>
<accession>A0ABD3GZ05</accession>
<dbReference type="InterPro" id="IPR036514">
    <property type="entry name" value="SGNH_hydro_sf"/>
</dbReference>
<organism evidence="5 6">
    <name type="scientific">Riccia sorocarpa</name>
    <dbReference type="NCBI Taxonomy" id="122646"/>
    <lineage>
        <taxon>Eukaryota</taxon>
        <taxon>Viridiplantae</taxon>
        <taxon>Streptophyta</taxon>
        <taxon>Embryophyta</taxon>
        <taxon>Marchantiophyta</taxon>
        <taxon>Marchantiopsida</taxon>
        <taxon>Marchantiidae</taxon>
        <taxon>Marchantiales</taxon>
        <taxon>Ricciaceae</taxon>
        <taxon>Riccia</taxon>
    </lineage>
</organism>
<evidence type="ECO:0000256" key="2">
    <source>
        <dbReference type="ARBA" id="ARBA00022729"/>
    </source>
</evidence>
<keyword evidence="2 4" id="KW-0732">Signal</keyword>
<comment type="caution">
    <text evidence="5">The sequence shown here is derived from an EMBL/GenBank/DDBJ whole genome shotgun (WGS) entry which is preliminary data.</text>
</comment>
<protein>
    <recommendedName>
        <fullName evidence="7">GDSL esterase/lipase</fullName>
    </recommendedName>
</protein>
<sequence>MGTGRRMIEIVAVLQLISLAPLINGACFPALFNFGDSTSDSGGIHATFPRQTPAEFPPYGDTFPGRPTAKYSDGRLLVDFLCEALGLPFPHSAMWSVNSDYHHGANFATAGATVQPVTYLSPFPLPIQYLQFLKFQQDVIALRSDPKTKPSLLKRIPEIESFSKGLYMIGMGGNDFTFGYTKGESVEEVRAYLPNVAGGLVQAIRILYSAGARYVIVHDIEPHGCLPYMLTLAHLAETKPEMDEYGCMPEYNEAAVWFNDLFRNMLVDLRKELPELHVHFLSTYDIKLEIARNVTAFGFESYTKACCGVPSAFNYNLQVNCGKSKVINNVTLTAVKCKDPNKYMVWDGVHNTDNGNRVVAQRILTGKYFDIPFPELVEDCQLKPLSM</sequence>
<evidence type="ECO:0000256" key="3">
    <source>
        <dbReference type="ARBA" id="ARBA00022801"/>
    </source>
</evidence>
<evidence type="ECO:0000256" key="4">
    <source>
        <dbReference type="SAM" id="SignalP"/>
    </source>
</evidence>
<evidence type="ECO:0000313" key="6">
    <source>
        <dbReference type="Proteomes" id="UP001633002"/>
    </source>
</evidence>
<dbReference type="Gene3D" id="3.40.50.1110">
    <property type="entry name" value="SGNH hydrolase"/>
    <property type="match status" value="1"/>
</dbReference>
<evidence type="ECO:0008006" key="7">
    <source>
        <dbReference type="Google" id="ProtNLM"/>
    </source>
</evidence>